<evidence type="ECO:0000313" key="3">
    <source>
        <dbReference type="EMBL" id="CAK9163781.1"/>
    </source>
</evidence>
<gene>
    <name evidence="3" type="ORF">ILEXP_LOCUS32841</name>
</gene>
<dbReference type="EMBL" id="CAUOFW020004090">
    <property type="protein sequence ID" value="CAK9163781.1"/>
    <property type="molecule type" value="Genomic_DNA"/>
</dbReference>
<dbReference type="InterPro" id="IPR032795">
    <property type="entry name" value="DUF3741-assoc"/>
</dbReference>
<feature type="domain" description="DUF3741" evidence="2">
    <location>
        <begin position="61"/>
        <end position="90"/>
    </location>
</feature>
<dbReference type="InterPro" id="IPR033334">
    <property type="entry name" value="LNG1/2"/>
</dbReference>
<evidence type="ECO:0000256" key="1">
    <source>
        <dbReference type="SAM" id="MobiDB-lite"/>
    </source>
</evidence>
<keyword evidence="4" id="KW-1185">Reference proteome</keyword>
<proteinExistence type="predicted"/>
<dbReference type="PANTHER" id="PTHR31680:SF4">
    <property type="entry name" value="LONGIFOLIA PROTEIN"/>
    <property type="match status" value="1"/>
</dbReference>
<dbReference type="Pfam" id="PF14383">
    <property type="entry name" value="VARLMGL"/>
    <property type="match status" value="1"/>
</dbReference>
<dbReference type="AlphaFoldDB" id="A0ABC8T6P2"/>
<feature type="region of interest" description="Disordered" evidence="1">
    <location>
        <begin position="29"/>
        <end position="75"/>
    </location>
</feature>
<feature type="compositionally biased region" description="Low complexity" evidence="1">
    <location>
        <begin position="33"/>
        <end position="69"/>
    </location>
</feature>
<sequence>STKNDIVFESRDGYKFTLKLKELPRLSLDSRQNSMRSFNSESKSSFLSRNSEEVNSSGKVSSSQQTSGTQARSPSVVAKLMGLEALPESASTTDSNIGSAKTCIGAF</sequence>
<name>A0ABC8T6P2_9AQUA</name>
<reference evidence="3 4" key="1">
    <citation type="submission" date="2024-02" db="EMBL/GenBank/DDBJ databases">
        <authorList>
            <person name="Vignale AGUSTIN F."/>
            <person name="Sosa J E."/>
            <person name="Modenutti C."/>
        </authorList>
    </citation>
    <scope>NUCLEOTIDE SEQUENCE [LARGE SCALE GENOMIC DNA]</scope>
</reference>
<feature type="non-terminal residue" evidence="3">
    <location>
        <position position="1"/>
    </location>
</feature>
<dbReference type="Proteomes" id="UP001642360">
    <property type="component" value="Unassembled WGS sequence"/>
</dbReference>
<dbReference type="PANTHER" id="PTHR31680">
    <property type="entry name" value="LONGIFOLIA PROTEIN"/>
    <property type="match status" value="1"/>
</dbReference>
<evidence type="ECO:0000313" key="4">
    <source>
        <dbReference type="Proteomes" id="UP001642360"/>
    </source>
</evidence>
<evidence type="ECO:0000259" key="2">
    <source>
        <dbReference type="Pfam" id="PF14383"/>
    </source>
</evidence>
<comment type="caution">
    <text evidence="3">The sequence shown here is derived from an EMBL/GenBank/DDBJ whole genome shotgun (WGS) entry which is preliminary data.</text>
</comment>
<accession>A0ABC8T6P2</accession>
<organism evidence="3 4">
    <name type="scientific">Ilex paraguariensis</name>
    <name type="common">yerba mate</name>
    <dbReference type="NCBI Taxonomy" id="185542"/>
    <lineage>
        <taxon>Eukaryota</taxon>
        <taxon>Viridiplantae</taxon>
        <taxon>Streptophyta</taxon>
        <taxon>Embryophyta</taxon>
        <taxon>Tracheophyta</taxon>
        <taxon>Spermatophyta</taxon>
        <taxon>Magnoliopsida</taxon>
        <taxon>eudicotyledons</taxon>
        <taxon>Gunneridae</taxon>
        <taxon>Pentapetalae</taxon>
        <taxon>asterids</taxon>
        <taxon>campanulids</taxon>
        <taxon>Aquifoliales</taxon>
        <taxon>Aquifoliaceae</taxon>
        <taxon>Ilex</taxon>
    </lineage>
</organism>
<protein>
    <recommendedName>
        <fullName evidence="2">DUF3741 domain-containing protein</fullName>
    </recommendedName>
</protein>